<dbReference type="Gene3D" id="2.20.100.10">
    <property type="entry name" value="Thrombospondin type-1 (TSP1) repeat"/>
    <property type="match status" value="3"/>
</dbReference>
<dbReference type="InterPro" id="IPR000884">
    <property type="entry name" value="TSP1_rpt"/>
</dbReference>
<evidence type="ECO:0000313" key="6">
    <source>
        <dbReference type="Proteomes" id="UP001482620"/>
    </source>
</evidence>
<dbReference type="SMART" id="SM00209">
    <property type="entry name" value="TSP1"/>
    <property type="match status" value="3"/>
</dbReference>
<feature type="domain" description="Spondin-like TSP1" evidence="4">
    <location>
        <begin position="90"/>
        <end position="141"/>
    </location>
</feature>
<evidence type="ECO:0000259" key="4">
    <source>
        <dbReference type="Pfam" id="PF19028"/>
    </source>
</evidence>
<keyword evidence="2" id="KW-1015">Disulfide bond</keyword>
<organism evidence="5 6">
    <name type="scientific">Ilyodon furcidens</name>
    <name type="common">goldbreast splitfin</name>
    <dbReference type="NCBI Taxonomy" id="33524"/>
    <lineage>
        <taxon>Eukaryota</taxon>
        <taxon>Metazoa</taxon>
        <taxon>Chordata</taxon>
        <taxon>Craniata</taxon>
        <taxon>Vertebrata</taxon>
        <taxon>Euteleostomi</taxon>
        <taxon>Actinopterygii</taxon>
        <taxon>Neopterygii</taxon>
        <taxon>Teleostei</taxon>
        <taxon>Neoteleostei</taxon>
        <taxon>Acanthomorphata</taxon>
        <taxon>Ovalentaria</taxon>
        <taxon>Atherinomorphae</taxon>
        <taxon>Cyprinodontiformes</taxon>
        <taxon>Goodeidae</taxon>
        <taxon>Ilyodon</taxon>
    </lineage>
</organism>
<dbReference type="Pfam" id="PF19028">
    <property type="entry name" value="TSP1_spondin"/>
    <property type="match status" value="1"/>
</dbReference>
<dbReference type="EMBL" id="JAHRIQ010059321">
    <property type="protein sequence ID" value="MEQ2240505.1"/>
    <property type="molecule type" value="Genomic_DNA"/>
</dbReference>
<name>A0ABV0U5R7_9TELE</name>
<dbReference type="InterPro" id="IPR051418">
    <property type="entry name" value="Spondin/Thrombospondin_T1"/>
</dbReference>
<keyword evidence="6" id="KW-1185">Reference proteome</keyword>
<reference evidence="5 6" key="1">
    <citation type="submission" date="2021-06" db="EMBL/GenBank/DDBJ databases">
        <authorList>
            <person name="Palmer J.M."/>
        </authorList>
    </citation>
    <scope>NUCLEOTIDE SEQUENCE [LARGE SCALE GENOMIC DNA]</scope>
    <source>
        <strain evidence="6">if_2019</strain>
        <tissue evidence="5">Muscle</tissue>
    </source>
</reference>
<comment type="caution">
    <text evidence="5">The sequence shown here is derived from an EMBL/GenBank/DDBJ whole genome shotgun (WGS) entry which is preliminary data.</text>
</comment>
<evidence type="ECO:0000256" key="3">
    <source>
        <dbReference type="ARBA" id="ARBA00023180"/>
    </source>
</evidence>
<dbReference type="PROSITE" id="PS50092">
    <property type="entry name" value="TSP1"/>
    <property type="match status" value="2"/>
</dbReference>
<sequence>MRRRERMVKMPPIDGSMCKTEVAEVEKCMMPECHTIPCMLSPWSDWSECSVTCGRGVRNRQRMLKSDPTECTEELEQTEKCMLPECPMDCMVSEWSEWSECNKSCGKGHTIRTRMIKLEPQFGGSSCPETIQRKKCKIRKCRTKGGGGSKAKASGAVGCRLQPWTSWTDCTISCGGGSQQRLRVAKKRVKGICKDRREIRACNNQPCYY</sequence>
<keyword evidence="1" id="KW-0732">Signal</keyword>
<evidence type="ECO:0000313" key="5">
    <source>
        <dbReference type="EMBL" id="MEQ2240505.1"/>
    </source>
</evidence>
<evidence type="ECO:0000256" key="1">
    <source>
        <dbReference type="ARBA" id="ARBA00022729"/>
    </source>
</evidence>
<evidence type="ECO:0000256" key="2">
    <source>
        <dbReference type="ARBA" id="ARBA00023157"/>
    </source>
</evidence>
<accession>A0ABV0U5R7</accession>
<dbReference type="Pfam" id="PF00090">
    <property type="entry name" value="TSP_1"/>
    <property type="match status" value="3"/>
</dbReference>
<gene>
    <name evidence="5" type="primary">SPON1_1</name>
    <name evidence="5" type="ORF">ILYODFUR_015736</name>
</gene>
<dbReference type="SUPFAM" id="SSF82895">
    <property type="entry name" value="TSP-1 type 1 repeat"/>
    <property type="match status" value="3"/>
</dbReference>
<protein>
    <submittedName>
        <fullName evidence="5">Spondin-1</fullName>
    </submittedName>
</protein>
<dbReference type="InterPro" id="IPR044004">
    <property type="entry name" value="TSP1_spondin_dom"/>
</dbReference>
<dbReference type="PANTHER" id="PTHR11311:SF16">
    <property type="entry name" value="SPONDIN-1"/>
    <property type="match status" value="1"/>
</dbReference>
<dbReference type="PANTHER" id="PTHR11311">
    <property type="entry name" value="SPONDIN"/>
    <property type="match status" value="1"/>
</dbReference>
<dbReference type="Proteomes" id="UP001482620">
    <property type="component" value="Unassembled WGS sequence"/>
</dbReference>
<proteinExistence type="predicted"/>
<keyword evidence="3" id="KW-0325">Glycoprotein</keyword>
<dbReference type="InterPro" id="IPR036383">
    <property type="entry name" value="TSP1_rpt_sf"/>
</dbReference>